<feature type="non-terminal residue" evidence="1">
    <location>
        <position position="1"/>
    </location>
</feature>
<proteinExistence type="predicted"/>
<gene>
    <name evidence="1" type="ORF">KIW84_041904</name>
</gene>
<reference evidence="1 2" key="1">
    <citation type="journal article" date="2022" name="Nat. Genet.">
        <title>Improved pea reference genome and pan-genome highlight genomic features and evolutionary characteristics.</title>
        <authorList>
            <person name="Yang T."/>
            <person name="Liu R."/>
            <person name="Luo Y."/>
            <person name="Hu S."/>
            <person name="Wang D."/>
            <person name="Wang C."/>
            <person name="Pandey M.K."/>
            <person name="Ge S."/>
            <person name="Xu Q."/>
            <person name="Li N."/>
            <person name="Li G."/>
            <person name="Huang Y."/>
            <person name="Saxena R.K."/>
            <person name="Ji Y."/>
            <person name="Li M."/>
            <person name="Yan X."/>
            <person name="He Y."/>
            <person name="Liu Y."/>
            <person name="Wang X."/>
            <person name="Xiang C."/>
            <person name="Varshney R.K."/>
            <person name="Ding H."/>
            <person name="Gao S."/>
            <person name="Zong X."/>
        </authorList>
    </citation>
    <scope>NUCLEOTIDE SEQUENCE [LARGE SCALE GENOMIC DNA]</scope>
    <source>
        <strain evidence="1 2">cv. Zhongwan 6</strain>
    </source>
</reference>
<name>A0A9D4XBE7_PEA</name>
<dbReference type="PANTHER" id="PTHR47382:SF1">
    <property type="entry name" value="USPA DOMAIN-CONTAINING PROTEIN"/>
    <property type="match status" value="1"/>
</dbReference>
<accession>A0A9D4XBE7</accession>
<sequence>IFLFSQVTAETLILESKYKGKAILDLISILNITNLVLGIKKLPCKRRNDKLSEGEFVKKNAPKTCDVTLIYNSNVFVSDACLGEFPSYDLLSQNKDHSKRSFFHQCICFSGCVGVDKDN</sequence>
<dbReference type="EMBL" id="JAMSHJ010000004">
    <property type="protein sequence ID" value="KAI5417092.1"/>
    <property type="molecule type" value="Genomic_DNA"/>
</dbReference>
<dbReference type="Gramene" id="Psat04G0190400-T2">
    <property type="protein sequence ID" value="KAI5417092.1"/>
    <property type="gene ID" value="KIW84_041904"/>
</dbReference>
<evidence type="ECO:0000313" key="1">
    <source>
        <dbReference type="EMBL" id="KAI5417092.1"/>
    </source>
</evidence>
<evidence type="ECO:0000313" key="2">
    <source>
        <dbReference type="Proteomes" id="UP001058974"/>
    </source>
</evidence>
<comment type="caution">
    <text evidence="1">The sequence shown here is derived from an EMBL/GenBank/DDBJ whole genome shotgun (WGS) entry which is preliminary data.</text>
</comment>
<keyword evidence="2" id="KW-1185">Reference proteome</keyword>
<dbReference type="PANTHER" id="PTHR47382">
    <property type="entry name" value="U-BOX DOMAIN-CONTAINING PROTEIN 52-LIKE"/>
    <property type="match status" value="1"/>
</dbReference>
<dbReference type="AlphaFoldDB" id="A0A9D4XBE7"/>
<dbReference type="Proteomes" id="UP001058974">
    <property type="component" value="Chromosome 4"/>
</dbReference>
<protein>
    <submittedName>
        <fullName evidence="1">Uncharacterized protein</fullName>
    </submittedName>
</protein>
<organism evidence="1 2">
    <name type="scientific">Pisum sativum</name>
    <name type="common">Garden pea</name>
    <name type="synonym">Lathyrus oleraceus</name>
    <dbReference type="NCBI Taxonomy" id="3888"/>
    <lineage>
        <taxon>Eukaryota</taxon>
        <taxon>Viridiplantae</taxon>
        <taxon>Streptophyta</taxon>
        <taxon>Embryophyta</taxon>
        <taxon>Tracheophyta</taxon>
        <taxon>Spermatophyta</taxon>
        <taxon>Magnoliopsida</taxon>
        <taxon>eudicotyledons</taxon>
        <taxon>Gunneridae</taxon>
        <taxon>Pentapetalae</taxon>
        <taxon>rosids</taxon>
        <taxon>fabids</taxon>
        <taxon>Fabales</taxon>
        <taxon>Fabaceae</taxon>
        <taxon>Papilionoideae</taxon>
        <taxon>50 kb inversion clade</taxon>
        <taxon>NPAAA clade</taxon>
        <taxon>Hologalegina</taxon>
        <taxon>IRL clade</taxon>
        <taxon>Fabeae</taxon>
        <taxon>Lathyrus</taxon>
    </lineage>
</organism>